<name>A0ABM9I3W7_9GAMM</name>
<evidence type="ECO:0000313" key="1">
    <source>
        <dbReference type="EMBL" id="CAI8874992.1"/>
    </source>
</evidence>
<sequence>MTGDLFSFVFYSFPDIDQAFLKISTSGAKLRVYVNLNSGQRENIMSLPSLVEKKMQPDHA</sequence>
<accession>A0ABM9I3W7</accession>
<organism evidence="1 2">
    <name type="scientific">Methylocaldum szegediense</name>
    <dbReference type="NCBI Taxonomy" id="73780"/>
    <lineage>
        <taxon>Bacteria</taxon>
        <taxon>Pseudomonadati</taxon>
        <taxon>Pseudomonadota</taxon>
        <taxon>Gammaproteobacteria</taxon>
        <taxon>Methylococcales</taxon>
        <taxon>Methylococcaceae</taxon>
        <taxon>Methylocaldum</taxon>
    </lineage>
</organism>
<keyword evidence="2" id="KW-1185">Reference proteome</keyword>
<reference evidence="1 2" key="1">
    <citation type="submission" date="2023-03" db="EMBL/GenBank/DDBJ databases">
        <authorList>
            <person name="Pearce D."/>
        </authorList>
    </citation>
    <scope>NUCLEOTIDE SEQUENCE [LARGE SCALE GENOMIC DNA]</scope>
    <source>
        <strain evidence="1">Msz</strain>
    </source>
</reference>
<dbReference type="Proteomes" id="UP001162030">
    <property type="component" value="Chromosome"/>
</dbReference>
<dbReference type="EMBL" id="OX458333">
    <property type="protein sequence ID" value="CAI8874992.1"/>
    <property type="molecule type" value="Genomic_DNA"/>
</dbReference>
<gene>
    <name evidence="1" type="ORF">MSZNOR_2955</name>
</gene>
<protein>
    <submittedName>
        <fullName evidence="1">Uncharacterized protein</fullName>
    </submittedName>
</protein>
<evidence type="ECO:0000313" key="2">
    <source>
        <dbReference type="Proteomes" id="UP001162030"/>
    </source>
</evidence>
<proteinExistence type="predicted"/>